<sequence>MSRPSMDTYNVLITIHRAANIPAADIHNLSADPYILATLNAPSRPQPPEEPRLRWRTPTVRATRDPVFNNRWLIGGAPQDGFILKLSVVDEDTKDRDDRLGGAVMAFTRDMMREGFEIKERELKVQKRQGSIVPYILTYMEGILPGHKVRKHNRIVISAKVIGRTNDQDDFRVHTIGPNTYSLHFSPMIGSVVNRRNRATKDQPNKTTGDEKRPVSASTFVACKLQLTGPVPKELHHHYVGYNWFIKMLYSRRGLSGRLLFHSLRKQYRTVYSYDKSTLYGIVEPKEDGETDSGYASTNSETQSQAFAKQFLEMTNYGRGGRLQTYVLTLDAQWRFCETGDEFAIDFLSKHMMHADGEQIVAYAGEFFVRRIAESHGGELRHEAGRKDTEKGSGYPAEEDDDDPSHYELVIDNDSGTYRPPESTLPVLQTWLEDKHRLGALGRVTAMHCSDKKLQALKKQRKELKKHLAGGELPKRQQVRRSGSSTSSIRVDGRKLSSGEVERIVSEKERENEARMSDGGPQQLSGKQSQRT</sequence>
<evidence type="ECO:0000313" key="3">
    <source>
        <dbReference type="EMBL" id="OCB89891.1"/>
    </source>
</evidence>
<gene>
    <name evidence="3" type="ORF">A7U60_g2920</name>
</gene>
<dbReference type="PANTHER" id="PTHR47800:SF5">
    <property type="entry name" value="FER-1-LIKE PROTEIN 6"/>
    <property type="match status" value="1"/>
</dbReference>
<dbReference type="AlphaFoldDB" id="A0A9Q5I1D2"/>
<dbReference type="SMART" id="SM00239">
    <property type="entry name" value="C2"/>
    <property type="match status" value="1"/>
</dbReference>
<accession>A0A9Q5I1D2</accession>
<feature type="region of interest" description="Disordered" evidence="1">
    <location>
        <begin position="378"/>
        <end position="405"/>
    </location>
</feature>
<proteinExistence type="predicted"/>
<feature type="compositionally biased region" description="Polar residues" evidence="1">
    <location>
        <begin position="520"/>
        <end position="532"/>
    </location>
</feature>
<dbReference type="Pfam" id="PF00168">
    <property type="entry name" value="C2"/>
    <property type="match status" value="1"/>
</dbReference>
<dbReference type="Gene3D" id="2.60.40.150">
    <property type="entry name" value="C2 domain"/>
    <property type="match status" value="1"/>
</dbReference>
<comment type="caution">
    <text evidence="3">The sequence shown here is derived from an EMBL/GenBank/DDBJ whole genome shotgun (WGS) entry which is preliminary data.</text>
</comment>
<dbReference type="PANTHER" id="PTHR47800">
    <property type="entry name" value="C2 DOMAIN-CONTAINING PROTEIN"/>
    <property type="match status" value="1"/>
</dbReference>
<organism evidence="3 4">
    <name type="scientific">Sanghuangporus baumii</name>
    <name type="common">Phellinus baumii</name>
    <dbReference type="NCBI Taxonomy" id="108892"/>
    <lineage>
        <taxon>Eukaryota</taxon>
        <taxon>Fungi</taxon>
        <taxon>Dikarya</taxon>
        <taxon>Basidiomycota</taxon>
        <taxon>Agaricomycotina</taxon>
        <taxon>Agaricomycetes</taxon>
        <taxon>Hymenochaetales</taxon>
        <taxon>Hymenochaetaceae</taxon>
        <taxon>Sanghuangporus</taxon>
    </lineage>
</organism>
<protein>
    <recommendedName>
        <fullName evidence="2">C2 domain-containing protein</fullName>
    </recommendedName>
</protein>
<dbReference type="EMBL" id="LNZH02000146">
    <property type="protein sequence ID" value="OCB89891.1"/>
    <property type="molecule type" value="Genomic_DNA"/>
</dbReference>
<keyword evidence="4" id="KW-1185">Reference proteome</keyword>
<name>A0A9Q5I1D2_SANBA</name>
<evidence type="ECO:0000313" key="4">
    <source>
        <dbReference type="Proteomes" id="UP000757232"/>
    </source>
</evidence>
<reference evidence="3" key="1">
    <citation type="submission" date="2016-06" db="EMBL/GenBank/DDBJ databases">
        <title>Draft Genome sequence of the fungus Inonotus baumii.</title>
        <authorList>
            <person name="Zhu H."/>
            <person name="Lin W."/>
        </authorList>
    </citation>
    <scope>NUCLEOTIDE SEQUENCE</scope>
    <source>
        <strain evidence="3">821</strain>
    </source>
</reference>
<dbReference type="SUPFAM" id="SSF49562">
    <property type="entry name" value="C2 domain (Calcium/lipid-binding domain, CaLB)"/>
    <property type="match status" value="1"/>
</dbReference>
<dbReference type="InterPro" id="IPR000008">
    <property type="entry name" value="C2_dom"/>
</dbReference>
<feature type="compositionally biased region" description="Basic and acidic residues" evidence="1">
    <location>
        <begin position="378"/>
        <end position="391"/>
    </location>
</feature>
<dbReference type="Proteomes" id="UP000757232">
    <property type="component" value="Unassembled WGS sequence"/>
</dbReference>
<dbReference type="PROSITE" id="PS50004">
    <property type="entry name" value="C2"/>
    <property type="match status" value="1"/>
</dbReference>
<evidence type="ECO:0000259" key="2">
    <source>
        <dbReference type="PROSITE" id="PS50004"/>
    </source>
</evidence>
<evidence type="ECO:0000256" key="1">
    <source>
        <dbReference type="SAM" id="MobiDB-lite"/>
    </source>
</evidence>
<dbReference type="GO" id="GO:0010628">
    <property type="term" value="P:positive regulation of gene expression"/>
    <property type="evidence" value="ECO:0007669"/>
    <property type="project" value="TreeGrafter"/>
</dbReference>
<feature type="compositionally biased region" description="Polar residues" evidence="1">
    <location>
        <begin position="480"/>
        <end position="489"/>
    </location>
</feature>
<dbReference type="OrthoDB" id="73919at2759"/>
<dbReference type="InterPro" id="IPR035892">
    <property type="entry name" value="C2_domain_sf"/>
</dbReference>
<feature type="region of interest" description="Disordered" evidence="1">
    <location>
        <begin position="466"/>
        <end position="532"/>
    </location>
</feature>
<feature type="compositionally biased region" description="Basic and acidic residues" evidence="1">
    <location>
        <begin position="491"/>
        <end position="516"/>
    </location>
</feature>
<feature type="domain" description="C2" evidence="2">
    <location>
        <begin position="1"/>
        <end position="123"/>
    </location>
</feature>